<dbReference type="SUPFAM" id="SSF47616">
    <property type="entry name" value="GST C-terminal domain-like"/>
    <property type="match status" value="1"/>
</dbReference>
<dbReference type="SUPFAM" id="SSF52833">
    <property type="entry name" value="Thioredoxin-like"/>
    <property type="match status" value="1"/>
</dbReference>
<feature type="domain" description="Metaxin glutathione S-transferase" evidence="2">
    <location>
        <begin position="185"/>
        <end position="247"/>
    </location>
</feature>
<dbReference type="InterPro" id="IPR026928">
    <property type="entry name" value="FAX/IsoI-like"/>
</dbReference>
<sequence>MSVISRQYSSVKPDIHKNNWKPDVVYLYQFPRLRVIPQLSPYCLKLETWLRVSDIEYENCFTWIKRSSEGLLPFIELNGEHIADSQLIISRLQRHFMIHEGLSGEEKAVGRAIDRMIEGNTFYALLYFKSVENWRNLANREILGVPLPSFVLQSLFLKISRKIEKMIWKQGIGRHCREDIVNILRKDVEAISTILGDKKFLFGIRPTVADCTVFGHFASTYYLPFRQPIVDLLDEEFPRVKAHLQRMRSHYFPEWKLD</sequence>
<dbReference type="Pfam" id="PF17171">
    <property type="entry name" value="GST_C_6"/>
    <property type="match status" value="1"/>
</dbReference>
<dbReference type="InterPro" id="IPR050931">
    <property type="entry name" value="Mito_Protein_Transport_Metaxin"/>
</dbReference>
<dbReference type="AlphaFoldDB" id="A0ABD6EWZ6"/>
<dbReference type="SFLD" id="SFLDS00019">
    <property type="entry name" value="Glutathione_Transferase_(cytos"/>
    <property type="match status" value="1"/>
</dbReference>
<dbReference type="EMBL" id="JBGFUD010006760">
    <property type="protein sequence ID" value="MFH4981197.1"/>
    <property type="molecule type" value="Genomic_DNA"/>
</dbReference>
<dbReference type="InterPro" id="IPR040079">
    <property type="entry name" value="Glutathione_S-Trfase"/>
</dbReference>
<evidence type="ECO:0000259" key="2">
    <source>
        <dbReference type="Pfam" id="PF17171"/>
    </source>
</evidence>
<comment type="similarity">
    <text evidence="1">Belongs to the FAX family.</text>
</comment>
<gene>
    <name evidence="4" type="ORF">AB6A40_007906</name>
</gene>
<dbReference type="SFLD" id="SFLDG01200">
    <property type="entry name" value="SUF1.1"/>
    <property type="match status" value="1"/>
</dbReference>
<dbReference type="InterPro" id="IPR033468">
    <property type="entry name" value="Metaxin_GST"/>
</dbReference>
<proteinExistence type="inferred from homology"/>
<dbReference type="Pfam" id="PF17172">
    <property type="entry name" value="GST_N_4"/>
    <property type="match status" value="1"/>
</dbReference>
<comment type="caution">
    <text evidence="4">The sequence shown here is derived from an EMBL/GenBank/DDBJ whole genome shotgun (WGS) entry which is preliminary data.</text>
</comment>
<organism evidence="4 5">
    <name type="scientific">Gnathostoma spinigerum</name>
    <dbReference type="NCBI Taxonomy" id="75299"/>
    <lineage>
        <taxon>Eukaryota</taxon>
        <taxon>Metazoa</taxon>
        <taxon>Ecdysozoa</taxon>
        <taxon>Nematoda</taxon>
        <taxon>Chromadorea</taxon>
        <taxon>Rhabditida</taxon>
        <taxon>Spirurina</taxon>
        <taxon>Gnathostomatomorpha</taxon>
        <taxon>Gnathostomatoidea</taxon>
        <taxon>Gnathostomatidae</taxon>
        <taxon>Gnathostoma</taxon>
    </lineage>
</organism>
<dbReference type="PANTHER" id="PTHR12289:SF32">
    <property type="entry name" value="GST_C_6 DOMAIN-CONTAINING PROTEIN"/>
    <property type="match status" value="1"/>
</dbReference>
<dbReference type="CDD" id="cd03080">
    <property type="entry name" value="GST_N_Metaxin_like"/>
    <property type="match status" value="1"/>
</dbReference>
<dbReference type="SFLD" id="SFLDG01180">
    <property type="entry name" value="SUF1"/>
    <property type="match status" value="1"/>
</dbReference>
<dbReference type="InterPro" id="IPR036282">
    <property type="entry name" value="Glutathione-S-Trfase_C_sf"/>
</dbReference>
<protein>
    <recommendedName>
        <fullName evidence="6">Glutathione S-transferase</fullName>
    </recommendedName>
</protein>
<feature type="domain" description="Thioredoxin-like fold" evidence="3">
    <location>
        <begin position="41"/>
        <end position="130"/>
    </location>
</feature>
<dbReference type="Proteomes" id="UP001608902">
    <property type="component" value="Unassembled WGS sequence"/>
</dbReference>
<accession>A0ABD6EWZ6</accession>
<evidence type="ECO:0008006" key="6">
    <source>
        <dbReference type="Google" id="ProtNLM"/>
    </source>
</evidence>
<evidence type="ECO:0000313" key="5">
    <source>
        <dbReference type="Proteomes" id="UP001608902"/>
    </source>
</evidence>
<keyword evidence="5" id="KW-1185">Reference proteome</keyword>
<reference evidence="4 5" key="1">
    <citation type="submission" date="2024-08" db="EMBL/GenBank/DDBJ databases">
        <title>Gnathostoma spinigerum genome.</title>
        <authorList>
            <person name="Gonzalez-Bertolin B."/>
            <person name="Monzon S."/>
            <person name="Zaballos A."/>
            <person name="Jimenez P."/>
            <person name="Dekumyoy P."/>
            <person name="Varona S."/>
            <person name="Cuesta I."/>
            <person name="Sumanam S."/>
            <person name="Adisakwattana P."/>
            <person name="Gasser R.B."/>
            <person name="Hernandez-Gonzalez A."/>
            <person name="Young N.D."/>
            <person name="Perteguer M.J."/>
        </authorList>
    </citation>
    <scope>NUCLEOTIDE SEQUENCE [LARGE SCALE GENOMIC DNA]</scope>
    <source>
        <strain evidence="4">AL3</strain>
        <tissue evidence="4">Liver</tissue>
    </source>
</reference>
<evidence type="ECO:0000313" key="4">
    <source>
        <dbReference type="EMBL" id="MFH4981197.1"/>
    </source>
</evidence>
<dbReference type="CDD" id="cd03193">
    <property type="entry name" value="GST_C_Metaxin"/>
    <property type="match status" value="1"/>
</dbReference>
<dbReference type="Gene3D" id="1.20.1050.10">
    <property type="match status" value="1"/>
</dbReference>
<evidence type="ECO:0000256" key="1">
    <source>
        <dbReference type="ARBA" id="ARBA00006475"/>
    </source>
</evidence>
<dbReference type="InterPro" id="IPR012336">
    <property type="entry name" value="Thioredoxin-like_fold"/>
</dbReference>
<dbReference type="PANTHER" id="PTHR12289">
    <property type="entry name" value="METAXIN RELATED"/>
    <property type="match status" value="1"/>
</dbReference>
<evidence type="ECO:0000259" key="3">
    <source>
        <dbReference type="Pfam" id="PF17172"/>
    </source>
</evidence>
<dbReference type="InterPro" id="IPR036249">
    <property type="entry name" value="Thioredoxin-like_sf"/>
</dbReference>
<name>A0ABD6EWZ6_9BILA</name>